<dbReference type="AlphaFoldDB" id="A0A3M8DQI1"/>
<dbReference type="EMBL" id="RHHQ01000007">
    <property type="protein sequence ID" value="RNB90396.1"/>
    <property type="molecule type" value="Genomic_DNA"/>
</dbReference>
<dbReference type="Proteomes" id="UP000271031">
    <property type="component" value="Unassembled WGS sequence"/>
</dbReference>
<proteinExistence type="predicted"/>
<keyword evidence="2" id="KW-1185">Reference proteome</keyword>
<evidence type="ECO:0000313" key="1">
    <source>
        <dbReference type="EMBL" id="RNB90396.1"/>
    </source>
</evidence>
<accession>A0A3M8DQI1</accession>
<dbReference type="RefSeq" id="WP_122917323.1">
    <property type="nucleotide sequence ID" value="NZ_RHHQ01000007.1"/>
</dbReference>
<organism evidence="1 2">
    <name type="scientific">Brevibacillus fluminis</name>
    <dbReference type="NCBI Taxonomy" id="511487"/>
    <lineage>
        <taxon>Bacteria</taxon>
        <taxon>Bacillati</taxon>
        <taxon>Bacillota</taxon>
        <taxon>Bacilli</taxon>
        <taxon>Bacillales</taxon>
        <taxon>Paenibacillaceae</taxon>
        <taxon>Brevibacillus</taxon>
    </lineage>
</organism>
<gene>
    <name evidence="1" type="ORF">EDM56_07735</name>
</gene>
<comment type="caution">
    <text evidence="1">The sequence shown here is derived from an EMBL/GenBank/DDBJ whole genome shotgun (WGS) entry which is preliminary data.</text>
</comment>
<sequence length="130" mass="15046">MFYHGINREYAEKQFPILSPRRSISHKTEEQLSDRLHLIRQFGLEPLHLLEASEDYPEETCVQACLHFGDTVFAFAALQSPYWQLSMHELAVPILDLRNACAIFTTINDNFRLKTRLPGIPITIVEKFGE</sequence>
<dbReference type="OrthoDB" id="2970588at2"/>
<evidence type="ECO:0000313" key="2">
    <source>
        <dbReference type="Proteomes" id="UP000271031"/>
    </source>
</evidence>
<protein>
    <submittedName>
        <fullName evidence="1">Uncharacterized protein</fullName>
    </submittedName>
</protein>
<reference evidence="1 2" key="1">
    <citation type="submission" date="2018-10" db="EMBL/GenBank/DDBJ databases">
        <title>Phylogenomics of Brevibacillus.</title>
        <authorList>
            <person name="Dunlap C."/>
        </authorList>
    </citation>
    <scope>NUCLEOTIDE SEQUENCE [LARGE SCALE GENOMIC DNA]</scope>
    <source>
        <strain evidence="1 2">JCM 15716</strain>
    </source>
</reference>
<name>A0A3M8DQI1_9BACL</name>